<dbReference type="AlphaFoldDB" id="A0A7R9Q4P8"/>
<dbReference type="GO" id="GO:0005737">
    <property type="term" value="C:cytoplasm"/>
    <property type="evidence" value="ECO:0007669"/>
    <property type="project" value="TreeGrafter"/>
</dbReference>
<evidence type="ECO:0000256" key="4">
    <source>
        <dbReference type="ARBA" id="ARBA00023002"/>
    </source>
</evidence>
<evidence type="ECO:0008006" key="11">
    <source>
        <dbReference type="Google" id="ProtNLM"/>
    </source>
</evidence>
<dbReference type="OrthoDB" id="1055148at2759"/>
<keyword evidence="7" id="KW-0349">Heme</keyword>
<comment type="similarity">
    <text evidence="2">Belongs to the cytochrome P450 family.</text>
</comment>
<evidence type="ECO:0000256" key="3">
    <source>
        <dbReference type="ARBA" id="ARBA00022723"/>
    </source>
</evidence>
<keyword evidence="4" id="KW-0560">Oxidoreductase</keyword>
<comment type="cofactor">
    <cofactor evidence="1 7">
        <name>heme</name>
        <dbReference type="ChEBI" id="CHEBI:30413"/>
    </cofactor>
</comment>
<keyword evidence="3 7" id="KW-0479">Metal-binding</keyword>
<dbReference type="GO" id="GO:0016712">
    <property type="term" value="F:oxidoreductase activity, acting on paired donors, with incorporation or reduction of molecular oxygen, reduced flavin or flavoprotein as one donor, and incorporation of one atom of oxygen"/>
    <property type="evidence" value="ECO:0007669"/>
    <property type="project" value="TreeGrafter"/>
</dbReference>
<reference evidence="9" key="1">
    <citation type="submission" date="2020-11" db="EMBL/GenBank/DDBJ databases">
        <authorList>
            <person name="Tran Van P."/>
        </authorList>
    </citation>
    <scope>NUCLEOTIDE SEQUENCE</scope>
</reference>
<name>A0A7R9Q4P8_9ACAR</name>
<dbReference type="GO" id="GO:0020037">
    <property type="term" value="F:heme binding"/>
    <property type="evidence" value="ECO:0007669"/>
    <property type="project" value="InterPro"/>
</dbReference>
<evidence type="ECO:0000256" key="6">
    <source>
        <dbReference type="ARBA" id="ARBA00023033"/>
    </source>
</evidence>
<dbReference type="InterPro" id="IPR017972">
    <property type="entry name" value="Cyt_P450_CS"/>
</dbReference>
<feature type="non-terminal residue" evidence="9">
    <location>
        <position position="997"/>
    </location>
</feature>
<dbReference type="PANTHER" id="PTHR24300:SF375">
    <property type="entry name" value="CYTOCHROME P450 FAMILY"/>
    <property type="match status" value="1"/>
</dbReference>
<protein>
    <recommendedName>
        <fullName evidence="11">Cytochrome P450</fullName>
    </recommendedName>
</protein>
<feature type="region of interest" description="Disordered" evidence="8">
    <location>
        <begin position="41"/>
        <end position="83"/>
    </location>
</feature>
<dbReference type="SUPFAM" id="SSF48264">
    <property type="entry name" value="Cytochrome P450"/>
    <property type="match status" value="1"/>
</dbReference>
<dbReference type="GO" id="GO:0006805">
    <property type="term" value="P:xenobiotic metabolic process"/>
    <property type="evidence" value="ECO:0007669"/>
    <property type="project" value="TreeGrafter"/>
</dbReference>
<feature type="region of interest" description="Disordered" evidence="8">
    <location>
        <begin position="346"/>
        <end position="368"/>
    </location>
</feature>
<dbReference type="FunFam" id="1.10.630.10:FF:000036">
    <property type="entry name" value="CYtochrome P450 family"/>
    <property type="match status" value="1"/>
</dbReference>
<evidence type="ECO:0000313" key="9">
    <source>
        <dbReference type="EMBL" id="CAD7632113.1"/>
    </source>
</evidence>
<feature type="region of interest" description="Disordered" evidence="8">
    <location>
        <begin position="293"/>
        <end position="330"/>
    </location>
</feature>
<dbReference type="PROSITE" id="PS00086">
    <property type="entry name" value="CYTOCHROME_P450"/>
    <property type="match status" value="1"/>
</dbReference>
<dbReference type="Proteomes" id="UP000759131">
    <property type="component" value="Unassembled WGS sequence"/>
</dbReference>
<feature type="compositionally biased region" description="Basic residues" evidence="8">
    <location>
        <begin position="349"/>
        <end position="358"/>
    </location>
</feature>
<dbReference type="InterPro" id="IPR001128">
    <property type="entry name" value="Cyt_P450"/>
</dbReference>
<dbReference type="GO" id="GO:0005506">
    <property type="term" value="F:iron ion binding"/>
    <property type="evidence" value="ECO:0007669"/>
    <property type="project" value="InterPro"/>
</dbReference>
<dbReference type="Pfam" id="PF00067">
    <property type="entry name" value="p450"/>
    <property type="match status" value="1"/>
</dbReference>
<evidence type="ECO:0000313" key="10">
    <source>
        <dbReference type="Proteomes" id="UP000759131"/>
    </source>
</evidence>
<keyword evidence="5 7" id="KW-0408">Iron</keyword>
<accession>A0A7R9Q4P8</accession>
<evidence type="ECO:0000256" key="7">
    <source>
        <dbReference type="PIRSR" id="PIRSR602401-1"/>
    </source>
</evidence>
<dbReference type="Gene3D" id="1.10.630.10">
    <property type="entry name" value="Cytochrome P450"/>
    <property type="match status" value="1"/>
</dbReference>
<sequence length="997" mass="112811">IAENQSWTFESQPIRPVNNEWVFPDIIVAYCGDKIPSIIAKTPPKTSISDTSFTSSGNSIDGSFSSSETPETPRGSHFKPNNTSTVYQTEVLSPAEGMATKRSYDDIREHLIYYERKPLPPTPAGLLVGSDWQPLSNALFDRQMFVKRNGKIYVKTNTNDINARRDLTQVKHSQDLLIVTAADGAYVWIYGESDGGVKMGTKSTAKIVGTLAVWKNDEMILDNYRDGGRHTITAIAGDLRLFICDDNKVVLIGDQNNYSIDDESYLDLNPSPLQSSGQQSSENILIVGKESETTDFQRSSIDTNQETDPIISGAQQTCEQKDEDIETQSRLSLDKSVKRKSLKLEPKKSSKAKWHSLKTSKTTHSEQSSYNLTNDKNFITYSPNLRFLIYYRKHEKLQPIGAIDGNIYGQTNCTLVLDVIPNQNRSTIVVELYNMCDQSMSQDMKTVIESPLLITLKANNTTKLHIYGEECDGFVLTDGSIVRIIAEPFKCMNRSIDSINPKDLEDDVNKSVSKDQNTPVYCVHIAFKDINTNYLEHLSNALQATDLSRWNLPSGPIGIPLVGYMPFLGREPHRDIAKLSDKYGGVFTLQLGVHNVVILNNWEAVKDAFQKDDFLGRPKDSPFTAADNAISIVDDSGQEWRDHRRFALQTLRDLGFGKGSMEDRIADEITHFTKLIDETDGQGFNFHKLLVPSMSNNISHLVFGHRMDFNDPKRIVFDELLDSASTLFSMLGVLSLSPVWFSTMVLKLGAEEINLHQKTMDPNNKRDYMDGFLNEMKKQQKDPNTTFTLKKLNANSRAFFGAGSETVRTTVEWLVLLAVKHKDIQKRLHEEIDDVIGRDRSPTWADRLDMPYTQAVINEVFRWKTILPLNLMRSHPEDAYILGHFIPKNTRIMANIWAVHYDPKVWDNPDQFNPNRFLTPDGKHLIKTEALIPFSYGKRNCVGETLARVEVFLYFVSLLQRYTISAENEERFTLEDKFGLTLQPKESSSVPRGQGIL</sequence>
<proteinExistence type="inferred from homology"/>
<organism evidence="9">
    <name type="scientific">Medioppia subpectinata</name>
    <dbReference type="NCBI Taxonomy" id="1979941"/>
    <lineage>
        <taxon>Eukaryota</taxon>
        <taxon>Metazoa</taxon>
        <taxon>Ecdysozoa</taxon>
        <taxon>Arthropoda</taxon>
        <taxon>Chelicerata</taxon>
        <taxon>Arachnida</taxon>
        <taxon>Acari</taxon>
        <taxon>Acariformes</taxon>
        <taxon>Sarcoptiformes</taxon>
        <taxon>Oribatida</taxon>
        <taxon>Brachypylina</taxon>
        <taxon>Oppioidea</taxon>
        <taxon>Oppiidae</taxon>
        <taxon>Medioppia</taxon>
    </lineage>
</organism>
<keyword evidence="6" id="KW-0503">Monooxygenase</keyword>
<evidence type="ECO:0000256" key="5">
    <source>
        <dbReference type="ARBA" id="ARBA00023004"/>
    </source>
</evidence>
<dbReference type="PRINTS" id="PR00463">
    <property type="entry name" value="EP450I"/>
</dbReference>
<feature type="compositionally biased region" description="Polar residues" evidence="8">
    <location>
        <begin position="359"/>
        <end position="368"/>
    </location>
</feature>
<evidence type="ECO:0000256" key="2">
    <source>
        <dbReference type="ARBA" id="ARBA00010617"/>
    </source>
</evidence>
<gene>
    <name evidence="9" type="ORF">OSB1V03_LOCUS12518</name>
</gene>
<dbReference type="InterPro" id="IPR002401">
    <property type="entry name" value="Cyt_P450_E_grp-I"/>
</dbReference>
<dbReference type="GO" id="GO:0006082">
    <property type="term" value="P:organic acid metabolic process"/>
    <property type="evidence" value="ECO:0007669"/>
    <property type="project" value="TreeGrafter"/>
</dbReference>
<feature type="compositionally biased region" description="Polar residues" evidence="8">
    <location>
        <begin position="44"/>
        <end position="54"/>
    </location>
</feature>
<dbReference type="EMBL" id="CAJPIZ010010443">
    <property type="protein sequence ID" value="CAG2112543.1"/>
    <property type="molecule type" value="Genomic_DNA"/>
</dbReference>
<dbReference type="EMBL" id="OC865018">
    <property type="protein sequence ID" value="CAD7632113.1"/>
    <property type="molecule type" value="Genomic_DNA"/>
</dbReference>
<feature type="compositionally biased region" description="Polar residues" evidence="8">
    <location>
        <begin position="294"/>
        <end position="318"/>
    </location>
</feature>
<keyword evidence="10" id="KW-1185">Reference proteome</keyword>
<feature type="compositionally biased region" description="Low complexity" evidence="8">
    <location>
        <begin position="55"/>
        <end position="67"/>
    </location>
</feature>
<evidence type="ECO:0000256" key="1">
    <source>
        <dbReference type="ARBA" id="ARBA00001971"/>
    </source>
</evidence>
<dbReference type="InterPro" id="IPR036396">
    <property type="entry name" value="Cyt_P450_sf"/>
</dbReference>
<dbReference type="PRINTS" id="PR00385">
    <property type="entry name" value="P450"/>
</dbReference>
<feature type="non-terminal residue" evidence="9">
    <location>
        <position position="1"/>
    </location>
</feature>
<feature type="binding site" description="axial binding residue" evidence="7">
    <location>
        <position position="941"/>
    </location>
    <ligand>
        <name>heme</name>
        <dbReference type="ChEBI" id="CHEBI:30413"/>
    </ligand>
    <ligandPart>
        <name>Fe</name>
        <dbReference type="ChEBI" id="CHEBI:18248"/>
    </ligandPart>
</feature>
<dbReference type="InterPro" id="IPR050182">
    <property type="entry name" value="Cytochrome_P450_fam2"/>
</dbReference>
<dbReference type="PANTHER" id="PTHR24300">
    <property type="entry name" value="CYTOCHROME P450 508A4-RELATED"/>
    <property type="match status" value="1"/>
</dbReference>
<evidence type="ECO:0000256" key="8">
    <source>
        <dbReference type="SAM" id="MobiDB-lite"/>
    </source>
</evidence>